<name>A0ABW7KWK0_9NOCA</name>
<proteinExistence type="predicted"/>
<dbReference type="RefSeq" id="WP_395126563.1">
    <property type="nucleotide sequence ID" value="NZ_JBIMSN010000054.1"/>
</dbReference>
<dbReference type="EMBL" id="JBIMSN010000054">
    <property type="protein sequence ID" value="MFH5229411.1"/>
    <property type="molecule type" value="Genomic_DNA"/>
</dbReference>
<keyword evidence="4" id="KW-1185">Reference proteome</keyword>
<evidence type="ECO:0000313" key="4">
    <source>
        <dbReference type="Proteomes" id="UP001609219"/>
    </source>
</evidence>
<evidence type="ECO:0000313" key="3">
    <source>
        <dbReference type="Proteomes" id="UP001609176"/>
    </source>
</evidence>
<accession>A0ABW7KWK0</accession>
<dbReference type="Proteomes" id="UP001609176">
    <property type="component" value="Unassembled WGS sequence"/>
</dbReference>
<sequence length="109" mass="12241">MRAFGNVLSTFGRPTDGIGLAGMTSSLYRWVQSTFHVDQHRRIDAAEWDRANWANALRIADFVNWSGCKPEIARSVSNEAIPTKSCRYALMVCLAGLRVLRSIKKHGYP</sequence>
<dbReference type="Proteomes" id="UP001609219">
    <property type="component" value="Unassembled WGS sequence"/>
</dbReference>
<organism evidence="2 3">
    <name type="scientific">Antrihabitans spumae</name>
    <dbReference type="NCBI Taxonomy" id="3373370"/>
    <lineage>
        <taxon>Bacteria</taxon>
        <taxon>Bacillati</taxon>
        <taxon>Actinomycetota</taxon>
        <taxon>Actinomycetes</taxon>
        <taxon>Mycobacteriales</taxon>
        <taxon>Nocardiaceae</taxon>
        <taxon>Antrihabitans</taxon>
    </lineage>
</organism>
<dbReference type="EMBL" id="JBIMSP010000100">
    <property type="protein sequence ID" value="MFH5245819.1"/>
    <property type="molecule type" value="Genomic_DNA"/>
</dbReference>
<reference evidence="3 4" key="1">
    <citation type="submission" date="2024-10" db="EMBL/GenBank/DDBJ databases">
        <authorList>
            <person name="Riesco R."/>
        </authorList>
    </citation>
    <scope>NUCLEOTIDE SEQUENCE [LARGE SCALE GENOMIC DNA]</scope>
    <source>
        <strain evidence="2 3">NCIMB 15448</strain>
        <strain evidence="1 4">NCIMB 15450</strain>
    </source>
</reference>
<gene>
    <name evidence="2" type="ORF">ACHIPV_28715</name>
    <name evidence="1" type="ORF">ACHIRB_12650</name>
</gene>
<evidence type="ECO:0000313" key="1">
    <source>
        <dbReference type="EMBL" id="MFH5229411.1"/>
    </source>
</evidence>
<evidence type="ECO:0000313" key="2">
    <source>
        <dbReference type="EMBL" id="MFH5245819.1"/>
    </source>
</evidence>
<protein>
    <submittedName>
        <fullName evidence="2">Uncharacterized protein</fullName>
    </submittedName>
</protein>
<comment type="caution">
    <text evidence="2">The sequence shown here is derived from an EMBL/GenBank/DDBJ whole genome shotgun (WGS) entry which is preliminary data.</text>
</comment>